<dbReference type="Pfam" id="PF00531">
    <property type="entry name" value="Death"/>
    <property type="match status" value="1"/>
</dbReference>
<keyword evidence="4" id="KW-1185">Reference proteome</keyword>
<dbReference type="Pfam" id="PF20694">
    <property type="entry name" value="TRADD-like_N"/>
    <property type="match status" value="1"/>
</dbReference>
<dbReference type="GO" id="GO:0007165">
    <property type="term" value="P:signal transduction"/>
    <property type="evidence" value="ECO:0007669"/>
    <property type="project" value="InterPro"/>
</dbReference>
<dbReference type="PROSITE" id="PS50017">
    <property type="entry name" value="DEATH_DOMAIN"/>
    <property type="match status" value="1"/>
</dbReference>
<protein>
    <recommendedName>
        <fullName evidence="2">Death domain-containing protein</fullName>
    </recommendedName>
</protein>
<dbReference type="OrthoDB" id="10024602at2759"/>
<sequence>MDQMKEPDFLECLQRVAAKLKRNEWKFLAVRLGLSKADVDDIARAHPGNYSRQKTEMLLLWKRNYREYATADRLVRALGEMGGKGGQKRQEDKPGSEVQQRQITPRENQSRMRDSSQSFLSSAVQIRGLPLPIQERQVSPRNLWRSGTMSFPGRYASSRQSNESRWRRAVSATPPKQGKITIEVDIQNISVPQKNLPLLRKNPEKSAVKKKVQVVELPPTIEKISSVTDASTGAEPVPKDARGVKQRRVRCRCSIHRSKDETDSDEEEVETKDPFDNLLKSLQDPFFRRLTGGSAELDTAVDQLEKMKGLFVDEAKLKCILFTCRITDIDGLERIWEEYQNGGLVAMLQTSLVTDQSLASVGACGITLAVRMCQIEYQRCKDVVLGECCKERGDERYKAKEPD</sequence>
<dbReference type="SUPFAM" id="SSF47986">
    <property type="entry name" value="DEATH domain"/>
    <property type="match status" value="1"/>
</dbReference>
<evidence type="ECO:0000313" key="3">
    <source>
        <dbReference type="EnsemblMetazoa" id="XP_038051899.1"/>
    </source>
</evidence>
<dbReference type="AlphaFoldDB" id="A0A913ZKP9"/>
<dbReference type="InterPro" id="IPR011029">
    <property type="entry name" value="DEATH-like_dom_sf"/>
</dbReference>
<organism evidence="3 4">
    <name type="scientific">Patiria miniata</name>
    <name type="common">Bat star</name>
    <name type="synonym">Asterina miniata</name>
    <dbReference type="NCBI Taxonomy" id="46514"/>
    <lineage>
        <taxon>Eukaryota</taxon>
        <taxon>Metazoa</taxon>
        <taxon>Echinodermata</taxon>
        <taxon>Eleutherozoa</taxon>
        <taxon>Asterozoa</taxon>
        <taxon>Asteroidea</taxon>
        <taxon>Valvatacea</taxon>
        <taxon>Valvatida</taxon>
        <taxon>Asterinidae</taxon>
        <taxon>Patiria</taxon>
    </lineage>
</organism>
<dbReference type="CDD" id="cd01670">
    <property type="entry name" value="Death"/>
    <property type="match status" value="1"/>
</dbReference>
<evidence type="ECO:0000313" key="4">
    <source>
        <dbReference type="Proteomes" id="UP000887568"/>
    </source>
</evidence>
<feature type="region of interest" description="Disordered" evidence="1">
    <location>
        <begin position="81"/>
        <end position="119"/>
    </location>
</feature>
<accession>A0A913ZKP9</accession>
<dbReference type="EnsemblMetazoa" id="XM_038195971.1">
    <property type="protein sequence ID" value="XP_038051899.1"/>
    <property type="gene ID" value="LOC119724765"/>
</dbReference>
<dbReference type="InterPro" id="IPR000488">
    <property type="entry name" value="Death_dom"/>
</dbReference>
<evidence type="ECO:0000256" key="1">
    <source>
        <dbReference type="SAM" id="MobiDB-lite"/>
    </source>
</evidence>
<dbReference type="InterPro" id="IPR049341">
    <property type="entry name" value="TRADD-like_N"/>
</dbReference>
<reference evidence="3" key="1">
    <citation type="submission" date="2022-11" db="UniProtKB">
        <authorList>
            <consortium name="EnsemblMetazoa"/>
        </authorList>
    </citation>
    <scope>IDENTIFICATION</scope>
</reference>
<feature type="compositionally biased region" description="Polar residues" evidence="1">
    <location>
        <begin position="97"/>
        <end position="107"/>
    </location>
</feature>
<dbReference type="OMA" id="TKDPFDN"/>
<evidence type="ECO:0000259" key="2">
    <source>
        <dbReference type="PROSITE" id="PS50017"/>
    </source>
</evidence>
<dbReference type="Gene3D" id="1.10.533.10">
    <property type="entry name" value="Death Domain, Fas"/>
    <property type="match status" value="1"/>
</dbReference>
<feature type="region of interest" description="Disordered" evidence="1">
    <location>
        <begin position="154"/>
        <end position="174"/>
    </location>
</feature>
<dbReference type="GeneID" id="119724765"/>
<dbReference type="Proteomes" id="UP000887568">
    <property type="component" value="Unplaced"/>
</dbReference>
<dbReference type="RefSeq" id="XP_038051899.1">
    <property type="nucleotide sequence ID" value="XM_038195971.1"/>
</dbReference>
<proteinExistence type="predicted"/>
<name>A0A913ZKP9_PATMI</name>
<feature type="domain" description="Death" evidence="2">
    <location>
        <begin position="24"/>
        <end position="82"/>
    </location>
</feature>